<evidence type="ECO:0000259" key="1">
    <source>
        <dbReference type="Pfam" id="PF13648"/>
    </source>
</evidence>
<evidence type="ECO:0000313" key="2">
    <source>
        <dbReference type="EMBL" id="KAB1068428.1"/>
    </source>
</evidence>
<comment type="caution">
    <text evidence="2">The sequence shown here is derived from an EMBL/GenBank/DDBJ whole genome shotgun (WGS) entry which is preliminary data.</text>
</comment>
<gene>
    <name evidence="2" type="ORF">F6U93_06925</name>
</gene>
<dbReference type="Pfam" id="PF13648">
    <property type="entry name" value="Lipocalin_4"/>
    <property type="match status" value="1"/>
</dbReference>
<protein>
    <recommendedName>
        <fullName evidence="1">Lipocalin-like domain-containing protein</fullName>
    </recommendedName>
</protein>
<name>A0A6N6MJT1_9FLAO</name>
<dbReference type="AlphaFoldDB" id="A0A6N6MJT1"/>
<dbReference type="RefSeq" id="WP_150938189.1">
    <property type="nucleotide sequence ID" value="NZ_WAAT01000037.1"/>
</dbReference>
<dbReference type="Proteomes" id="UP000441333">
    <property type="component" value="Unassembled WGS sequence"/>
</dbReference>
<organism evidence="2 3">
    <name type="scientific">Pseudotamlana haliotis</name>
    <dbReference type="NCBI Taxonomy" id="2614804"/>
    <lineage>
        <taxon>Bacteria</taxon>
        <taxon>Pseudomonadati</taxon>
        <taxon>Bacteroidota</taxon>
        <taxon>Flavobacteriia</taxon>
        <taxon>Flavobacteriales</taxon>
        <taxon>Flavobacteriaceae</taxon>
        <taxon>Pseudotamlana</taxon>
    </lineage>
</organism>
<feature type="domain" description="Lipocalin-like" evidence="1">
    <location>
        <begin position="32"/>
        <end position="103"/>
    </location>
</feature>
<reference evidence="2 3" key="1">
    <citation type="submission" date="2019-09" db="EMBL/GenBank/DDBJ databases">
        <authorList>
            <person name="Cao W.R."/>
        </authorList>
    </citation>
    <scope>NUCLEOTIDE SEQUENCE [LARGE SCALE GENOMIC DNA]</scope>
    <source>
        <strain evidence="2 3">B1N29</strain>
    </source>
</reference>
<accession>A0A6N6MJT1</accession>
<sequence>MTQKVQLSFAFLALILAFNCSKNNDADIETSILGSWQETGGYTSAGGPQFYVEDENGETITFSEDGSFTSNAYPECSTGTYTLNENDLKLTYDCEDFTSQFQNPEGDVTYKITFKPGYFLLESTVLICTDGCSSKYIKLP</sequence>
<dbReference type="InterPro" id="IPR024311">
    <property type="entry name" value="Lipocalin-like"/>
</dbReference>
<keyword evidence="3" id="KW-1185">Reference proteome</keyword>
<proteinExistence type="predicted"/>
<evidence type="ECO:0000313" key="3">
    <source>
        <dbReference type="Proteomes" id="UP000441333"/>
    </source>
</evidence>
<dbReference type="EMBL" id="WAAT01000037">
    <property type="protein sequence ID" value="KAB1068428.1"/>
    <property type="molecule type" value="Genomic_DNA"/>
</dbReference>